<accession>A0A8H4B2C0</accession>
<evidence type="ECO:0000256" key="1">
    <source>
        <dbReference type="SAM" id="SignalP"/>
    </source>
</evidence>
<proteinExistence type="predicted"/>
<dbReference type="OrthoDB" id="2536450at2759"/>
<evidence type="ECO:0000313" key="4">
    <source>
        <dbReference type="Proteomes" id="UP000439903"/>
    </source>
</evidence>
<dbReference type="AlphaFoldDB" id="A0A8H4B2C0"/>
<dbReference type="EMBL" id="WTPW01000049">
    <property type="protein sequence ID" value="KAF0554656.1"/>
    <property type="molecule type" value="Genomic_DNA"/>
</dbReference>
<keyword evidence="4" id="KW-1185">Reference proteome</keyword>
<sequence>MLLKKFFTIIVLLALTGVGSTIPSSITSIPLPKPLQDDISSNCTDTLSTIFFSPAFMACLPITAFPPLIPLIPEIGNIKKNPRELLKYLDLIDQFSNGICSATKCADKDIQGAIQDIEDGCKPDLNNNNTFAELIYGAFVFYSPLRDSICFKNNNVFCVHETLNTTLSLPDSPINITGNAVIDAIAVADPEQVCTRCNKDIINTFGNFIKNNTLALQVLAQAGINQTRIDTMKIGVAVKCGIKFEDGKVPDHLPQ</sequence>
<feature type="signal peptide" evidence="1">
    <location>
        <begin position="1"/>
        <end position="21"/>
    </location>
</feature>
<gene>
    <name evidence="3" type="ORF">F8M41_019000</name>
</gene>
<dbReference type="PANTHER" id="PTHR34862">
    <property type="entry name" value="SPARK DOMAIN-CONTAINING PROTEIN"/>
    <property type="match status" value="1"/>
</dbReference>
<evidence type="ECO:0000259" key="2">
    <source>
        <dbReference type="Pfam" id="PF24855"/>
    </source>
</evidence>
<reference evidence="3 4" key="1">
    <citation type="journal article" date="2019" name="Environ. Microbiol.">
        <title>At the nexus of three kingdoms: the genome of the mycorrhizal fungus Gigaspora margarita provides insights into plant, endobacterial and fungal interactions.</title>
        <authorList>
            <person name="Venice F."/>
            <person name="Ghignone S."/>
            <person name="Salvioli di Fossalunga A."/>
            <person name="Amselem J."/>
            <person name="Novero M."/>
            <person name="Xianan X."/>
            <person name="Sedzielewska Toro K."/>
            <person name="Morin E."/>
            <person name="Lipzen A."/>
            <person name="Grigoriev I.V."/>
            <person name="Henrissat B."/>
            <person name="Martin F.M."/>
            <person name="Bonfante P."/>
        </authorList>
    </citation>
    <scope>NUCLEOTIDE SEQUENCE [LARGE SCALE GENOMIC DNA]</scope>
    <source>
        <strain evidence="3 4">BEG34</strain>
    </source>
</reference>
<feature type="chain" id="PRO_5034897384" description="DUF7729 domain-containing protein" evidence="1">
    <location>
        <begin position="22"/>
        <end position="255"/>
    </location>
</feature>
<dbReference type="PANTHER" id="PTHR34862:SF1">
    <property type="entry name" value="SPARK DOMAIN-CONTAINING PROTEIN"/>
    <property type="match status" value="1"/>
</dbReference>
<dbReference type="Proteomes" id="UP000439903">
    <property type="component" value="Unassembled WGS sequence"/>
</dbReference>
<keyword evidence="1" id="KW-0732">Signal</keyword>
<feature type="domain" description="DUF7729" evidence="2">
    <location>
        <begin position="31"/>
        <end position="218"/>
    </location>
</feature>
<comment type="caution">
    <text evidence="3">The sequence shown here is derived from an EMBL/GenBank/DDBJ whole genome shotgun (WGS) entry which is preliminary data.</text>
</comment>
<evidence type="ECO:0000313" key="3">
    <source>
        <dbReference type="EMBL" id="KAF0554656.1"/>
    </source>
</evidence>
<dbReference type="InterPro" id="IPR056146">
    <property type="entry name" value="DUF7729"/>
</dbReference>
<protein>
    <recommendedName>
        <fullName evidence="2">DUF7729 domain-containing protein</fullName>
    </recommendedName>
</protein>
<dbReference type="Pfam" id="PF24855">
    <property type="entry name" value="DUF7729"/>
    <property type="match status" value="1"/>
</dbReference>
<name>A0A8H4B2C0_GIGMA</name>
<organism evidence="3 4">
    <name type="scientific">Gigaspora margarita</name>
    <dbReference type="NCBI Taxonomy" id="4874"/>
    <lineage>
        <taxon>Eukaryota</taxon>
        <taxon>Fungi</taxon>
        <taxon>Fungi incertae sedis</taxon>
        <taxon>Mucoromycota</taxon>
        <taxon>Glomeromycotina</taxon>
        <taxon>Glomeromycetes</taxon>
        <taxon>Diversisporales</taxon>
        <taxon>Gigasporaceae</taxon>
        <taxon>Gigaspora</taxon>
    </lineage>
</organism>